<evidence type="ECO:0000259" key="4">
    <source>
        <dbReference type="PROSITE" id="PS51077"/>
    </source>
</evidence>
<dbReference type="InterPro" id="IPR036388">
    <property type="entry name" value="WH-like_DNA-bd_sf"/>
</dbReference>
<dbReference type="InterPro" id="IPR050707">
    <property type="entry name" value="HTH_MetabolicPath_Reg"/>
</dbReference>
<evidence type="ECO:0000256" key="2">
    <source>
        <dbReference type="ARBA" id="ARBA00023125"/>
    </source>
</evidence>
<keyword evidence="3" id="KW-0804">Transcription</keyword>
<dbReference type="InterPro" id="IPR005471">
    <property type="entry name" value="Tscrpt_reg_IclR_N"/>
</dbReference>
<sequence length="252" mass="28098">MELAWGNIFMNSKISSTVQRAIKIINYLNETYGPQGIKDISENLNISPPITHRLLTTLKLEGMVYQDLNSKKYSLGTVFIDYANKVISDVPIISLIDPHLMKLRDETEETVGLYMLTGMDRICVVEHESKQEISRRAGVGNKIPLQLGSSGRVILAFLSEDIKAQILSFLSEEERNILQAKLETIVKTGYSTNEEELTENVAALSAPVFGAKGKVIGAIAISGPLFRWNKKSMEQHIPLLLKTSEIISKSLY</sequence>
<feature type="domain" description="HTH iclR-type" evidence="4">
    <location>
        <begin position="15"/>
        <end position="77"/>
    </location>
</feature>
<gene>
    <name evidence="6" type="ORF">BED47_19325</name>
</gene>
<evidence type="ECO:0000256" key="3">
    <source>
        <dbReference type="ARBA" id="ARBA00023163"/>
    </source>
</evidence>
<evidence type="ECO:0000313" key="7">
    <source>
        <dbReference type="Proteomes" id="UP000094580"/>
    </source>
</evidence>
<comment type="caution">
    <text evidence="6">The sequence shown here is derived from an EMBL/GenBank/DDBJ whole genome shotgun (WGS) entry which is preliminary data.</text>
</comment>
<proteinExistence type="predicted"/>
<dbReference type="InterPro" id="IPR029016">
    <property type="entry name" value="GAF-like_dom_sf"/>
</dbReference>
<accession>A0ABX2ZSQ5</accession>
<dbReference type="EMBL" id="MDKC01000007">
    <property type="protein sequence ID" value="ODG92593.1"/>
    <property type="molecule type" value="Genomic_DNA"/>
</dbReference>
<keyword evidence="7" id="KW-1185">Reference proteome</keyword>
<dbReference type="PROSITE" id="PS51077">
    <property type="entry name" value="HTH_ICLR"/>
    <property type="match status" value="1"/>
</dbReference>
<name>A0ABX2ZSQ5_9BACI</name>
<dbReference type="SMART" id="SM00346">
    <property type="entry name" value="HTH_ICLR"/>
    <property type="match status" value="1"/>
</dbReference>
<dbReference type="PANTHER" id="PTHR30136">
    <property type="entry name" value="HELIX-TURN-HELIX TRANSCRIPTIONAL REGULATOR, ICLR FAMILY"/>
    <property type="match status" value="1"/>
</dbReference>
<dbReference type="PROSITE" id="PS51078">
    <property type="entry name" value="ICLR_ED"/>
    <property type="match status" value="1"/>
</dbReference>
<reference evidence="6 7" key="1">
    <citation type="submission" date="2016-07" db="EMBL/GenBank/DDBJ databases">
        <authorList>
            <person name="Townsley L."/>
            <person name="Shank E.A."/>
        </authorList>
    </citation>
    <scope>NUCLEOTIDE SEQUENCE [LARGE SCALE GENOMIC DNA]</scope>
    <source>
        <strain evidence="6 7">CH01</strain>
    </source>
</reference>
<dbReference type="Proteomes" id="UP000094580">
    <property type="component" value="Unassembled WGS sequence"/>
</dbReference>
<evidence type="ECO:0000259" key="5">
    <source>
        <dbReference type="PROSITE" id="PS51078"/>
    </source>
</evidence>
<dbReference type="Pfam" id="PF09339">
    <property type="entry name" value="HTH_IclR"/>
    <property type="match status" value="1"/>
</dbReference>
<dbReference type="Gene3D" id="3.30.450.40">
    <property type="match status" value="1"/>
</dbReference>
<dbReference type="SUPFAM" id="SSF55781">
    <property type="entry name" value="GAF domain-like"/>
    <property type="match status" value="1"/>
</dbReference>
<keyword evidence="1" id="KW-0805">Transcription regulation</keyword>
<dbReference type="PANTHER" id="PTHR30136:SF24">
    <property type="entry name" value="HTH-TYPE TRANSCRIPTIONAL REPRESSOR ALLR"/>
    <property type="match status" value="1"/>
</dbReference>
<feature type="domain" description="IclR-ED" evidence="5">
    <location>
        <begin position="78"/>
        <end position="252"/>
    </location>
</feature>
<evidence type="ECO:0000256" key="1">
    <source>
        <dbReference type="ARBA" id="ARBA00023015"/>
    </source>
</evidence>
<evidence type="ECO:0000313" key="6">
    <source>
        <dbReference type="EMBL" id="ODG92593.1"/>
    </source>
</evidence>
<dbReference type="SUPFAM" id="SSF46785">
    <property type="entry name" value="Winged helix' DNA-binding domain"/>
    <property type="match status" value="1"/>
</dbReference>
<organism evidence="6 7">
    <name type="scientific">Gottfriedia luciferensis</name>
    <dbReference type="NCBI Taxonomy" id="178774"/>
    <lineage>
        <taxon>Bacteria</taxon>
        <taxon>Bacillati</taxon>
        <taxon>Bacillota</taxon>
        <taxon>Bacilli</taxon>
        <taxon>Bacillales</taxon>
        <taxon>Bacillaceae</taxon>
        <taxon>Gottfriedia</taxon>
    </lineage>
</organism>
<protein>
    <submittedName>
        <fullName evidence="6">IclR family transcriptional regulator</fullName>
    </submittedName>
</protein>
<dbReference type="Gene3D" id="1.10.10.10">
    <property type="entry name" value="Winged helix-like DNA-binding domain superfamily/Winged helix DNA-binding domain"/>
    <property type="match status" value="1"/>
</dbReference>
<keyword evidence="2" id="KW-0238">DNA-binding</keyword>
<dbReference type="InterPro" id="IPR036390">
    <property type="entry name" value="WH_DNA-bd_sf"/>
</dbReference>
<dbReference type="Pfam" id="PF01614">
    <property type="entry name" value="IclR_C"/>
    <property type="match status" value="1"/>
</dbReference>
<dbReference type="InterPro" id="IPR014757">
    <property type="entry name" value="Tscrpt_reg_IclR_C"/>
</dbReference>